<evidence type="ECO:0000313" key="3">
    <source>
        <dbReference type="Proteomes" id="UP000242310"/>
    </source>
</evidence>
<feature type="transmembrane region" description="Helical" evidence="1">
    <location>
        <begin position="266"/>
        <end position="286"/>
    </location>
</feature>
<accession>A0A2P8HWK2</accession>
<dbReference type="AlphaFoldDB" id="A0A2P8HWK2"/>
<keyword evidence="3" id="KW-1185">Reference proteome</keyword>
<keyword evidence="1" id="KW-0812">Transmembrane</keyword>
<organism evidence="2 3">
    <name type="scientific">Salsuginibacillus halophilus</name>
    <dbReference type="NCBI Taxonomy" id="517424"/>
    <lineage>
        <taxon>Bacteria</taxon>
        <taxon>Bacillati</taxon>
        <taxon>Bacillota</taxon>
        <taxon>Bacilli</taxon>
        <taxon>Bacillales</taxon>
        <taxon>Bacillaceae</taxon>
        <taxon>Salsuginibacillus</taxon>
    </lineage>
</organism>
<feature type="transmembrane region" description="Helical" evidence="1">
    <location>
        <begin position="384"/>
        <end position="406"/>
    </location>
</feature>
<feature type="transmembrane region" description="Helical" evidence="1">
    <location>
        <begin position="345"/>
        <end position="372"/>
    </location>
</feature>
<feature type="transmembrane region" description="Helical" evidence="1">
    <location>
        <begin position="243"/>
        <end position="260"/>
    </location>
</feature>
<feature type="transmembrane region" description="Helical" evidence="1">
    <location>
        <begin position="197"/>
        <end position="214"/>
    </location>
</feature>
<feature type="transmembrane region" description="Helical" evidence="1">
    <location>
        <begin position="46"/>
        <end position="64"/>
    </location>
</feature>
<name>A0A2P8HWK2_9BACI</name>
<feature type="transmembrane region" description="Helical" evidence="1">
    <location>
        <begin position="426"/>
        <end position="446"/>
    </location>
</feature>
<proteinExistence type="predicted"/>
<protein>
    <submittedName>
        <fullName evidence="2">Uncharacterized protein</fullName>
    </submittedName>
</protein>
<gene>
    <name evidence="2" type="ORF">B0H94_103213</name>
</gene>
<comment type="caution">
    <text evidence="2">The sequence shown here is derived from an EMBL/GenBank/DDBJ whole genome shotgun (WGS) entry which is preliminary data.</text>
</comment>
<feature type="transmembrane region" description="Helical" evidence="1">
    <location>
        <begin position="12"/>
        <end position="40"/>
    </location>
</feature>
<evidence type="ECO:0000256" key="1">
    <source>
        <dbReference type="SAM" id="Phobius"/>
    </source>
</evidence>
<feature type="transmembrane region" description="Helical" evidence="1">
    <location>
        <begin position="125"/>
        <end position="146"/>
    </location>
</feature>
<keyword evidence="1" id="KW-1133">Transmembrane helix</keyword>
<dbReference type="OrthoDB" id="2960907at2"/>
<feature type="transmembrane region" description="Helical" evidence="1">
    <location>
        <begin position="71"/>
        <end position="92"/>
    </location>
</feature>
<evidence type="ECO:0000313" key="2">
    <source>
        <dbReference type="EMBL" id="PSL50600.1"/>
    </source>
</evidence>
<reference evidence="2 3" key="1">
    <citation type="submission" date="2018-03" db="EMBL/GenBank/DDBJ databases">
        <title>Genomic Encyclopedia of Type Strains, Phase III (KMG-III): the genomes of soil and plant-associated and newly described type strains.</title>
        <authorList>
            <person name="Whitman W."/>
        </authorList>
    </citation>
    <scope>NUCLEOTIDE SEQUENCE [LARGE SCALE GENOMIC DNA]</scope>
    <source>
        <strain evidence="2 3">CGMCC 1.07653</strain>
    </source>
</reference>
<dbReference type="Proteomes" id="UP000242310">
    <property type="component" value="Unassembled WGS sequence"/>
</dbReference>
<sequence length="447" mass="50630">MRSWLYTAYAGLFMTSLFISSETIEAALGAVGLLVIVSSFKAATRMYQIISFVFLCAAITLVLLNDVSLQAWYEFFTPMALLLTLLYLLPFIQHFMTAARLDQALFRIVEGQTQFFRTFYIRMSFTTYVLSLFIFFTAIPLMHRFISQRLRLMTNELKDQAASRSILRAFASVNAWSPIEVYIVMSLQITSVAYGDVVLWLLGFSLTMLLIDWAQAAFKWRKIEIPEAATSSQRFQFTFDKRIIWIVLFFIMFLLSAAFVSQFAELSFFEGIILVIVPYVVLWALILRRFRRFIQFHFASKPRQMPAFHNFMVLFISLGVFNEVVERSGIMTTLASKASFLGEQPLLLFLFIQTSTLLLSLIGIHPLVTLSVQGLLVAPFLDDVAPLSVAIVLVTSVVANDAAGTFGVPVTMMSQLTRRSPYKITAWNLGYAYLFGLAGVALGMFLL</sequence>
<dbReference type="RefSeq" id="WP_106587917.1">
    <property type="nucleotide sequence ID" value="NZ_PYAV01000003.1"/>
</dbReference>
<dbReference type="EMBL" id="PYAV01000003">
    <property type="protein sequence ID" value="PSL50600.1"/>
    <property type="molecule type" value="Genomic_DNA"/>
</dbReference>
<keyword evidence="1" id="KW-0472">Membrane</keyword>